<dbReference type="Pfam" id="PF12000">
    <property type="entry name" value="Glyco_trans_4_3"/>
    <property type="match status" value="1"/>
</dbReference>
<evidence type="ECO:0000313" key="4">
    <source>
        <dbReference type="EMBL" id="SVA86993.1"/>
    </source>
</evidence>
<keyword evidence="1" id="KW-0808">Transferase</keyword>
<dbReference type="InterPro" id="IPR001296">
    <property type="entry name" value="Glyco_trans_1"/>
</dbReference>
<gene>
    <name evidence="4" type="ORF">METZ01_LOCUS139847</name>
</gene>
<evidence type="ECO:0000259" key="3">
    <source>
        <dbReference type="Pfam" id="PF12000"/>
    </source>
</evidence>
<dbReference type="EMBL" id="UINC01020803">
    <property type="protein sequence ID" value="SVA86993.1"/>
    <property type="molecule type" value="Genomic_DNA"/>
</dbReference>
<evidence type="ECO:0008006" key="5">
    <source>
        <dbReference type="Google" id="ProtNLM"/>
    </source>
</evidence>
<feature type="domain" description="Glycosyl transferase family 4" evidence="3">
    <location>
        <begin position="22"/>
        <end position="190"/>
    </location>
</feature>
<dbReference type="GO" id="GO:0009103">
    <property type="term" value="P:lipopolysaccharide biosynthetic process"/>
    <property type="evidence" value="ECO:0007669"/>
    <property type="project" value="TreeGrafter"/>
</dbReference>
<dbReference type="PANTHER" id="PTHR46401:SF2">
    <property type="entry name" value="GLYCOSYLTRANSFERASE WBBK-RELATED"/>
    <property type="match status" value="1"/>
</dbReference>
<accession>A0A381ZDZ7</accession>
<proteinExistence type="predicted"/>
<name>A0A381ZDZ7_9ZZZZ</name>
<dbReference type="InterPro" id="IPR022623">
    <property type="entry name" value="Glyco_trans_4"/>
</dbReference>
<dbReference type="Gene3D" id="3.40.50.2000">
    <property type="entry name" value="Glycogen Phosphorylase B"/>
    <property type="match status" value="2"/>
</dbReference>
<dbReference type="GO" id="GO:0016757">
    <property type="term" value="F:glycosyltransferase activity"/>
    <property type="evidence" value="ECO:0007669"/>
    <property type="project" value="InterPro"/>
</dbReference>
<feature type="domain" description="Glycosyl transferase family 1" evidence="2">
    <location>
        <begin position="210"/>
        <end position="381"/>
    </location>
</feature>
<evidence type="ECO:0000259" key="2">
    <source>
        <dbReference type="Pfam" id="PF00534"/>
    </source>
</evidence>
<dbReference type="AlphaFoldDB" id="A0A381ZDZ7"/>
<dbReference type="SUPFAM" id="SSF53756">
    <property type="entry name" value="UDP-Glycosyltransferase/glycogen phosphorylase"/>
    <property type="match status" value="1"/>
</dbReference>
<sequence>MFIHQNFPGQYKHLAPALADKGHEVSAFSLRNAAPGKWEGVNVHPYELTRQNGKDSHPLVIDFESKLIRAEACLSHAVKFRNAGYYPDIVVAHPGWGESLFLKEVWPNAKFKLYCEFFYHAREADVGFDAEYASTDLLAAARVELKNANLLLQFQHADAGISPTEWQASTFPRHIRKKISVIHDGIDTEALKPNPTVRFVLDNGEVITRDDEVVTFVSRSLEPYRGFHVFMRSLPKLLSEKPDAKILIVGNEGVSYGAKPSNGTTWKQQFCNEVFPALTSEQIRQIHFLGVIPYDRFMALLQVSRVHVYLTYPFVLSWSLLEAMSAGCAIVASDTQPLHEAIKHNENGLLADFFNPQGLASSVISLLGDSEKRETFGQRARASA</sequence>
<feature type="non-terminal residue" evidence="4">
    <location>
        <position position="384"/>
    </location>
</feature>
<reference evidence="4" key="1">
    <citation type="submission" date="2018-05" db="EMBL/GenBank/DDBJ databases">
        <authorList>
            <person name="Lanie J.A."/>
            <person name="Ng W.-L."/>
            <person name="Kazmierczak K.M."/>
            <person name="Andrzejewski T.M."/>
            <person name="Davidsen T.M."/>
            <person name="Wayne K.J."/>
            <person name="Tettelin H."/>
            <person name="Glass J.I."/>
            <person name="Rusch D."/>
            <person name="Podicherti R."/>
            <person name="Tsui H.-C.T."/>
            <person name="Winkler M.E."/>
        </authorList>
    </citation>
    <scope>NUCLEOTIDE SEQUENCE</scope>
</reference>
<evidence type="ECO:0000256" key="1">
    <source>
        <dbReference type="ARBA" id="ARBA00022679"/>
    </source>
</evidence>
<dbReference type="PANTHER" id="PTHR46401">
    <property type="entry name" value="GLYCOSYLTRANSFERASE WBBK-RELATED"/>
    <property type="match status" value="1"/>
</dbReference>
<protein>
    <recommendedName>
        <fullName evidence="5">Glycosyl transferase family 1 domain-containing protein</fullName>
    </recommendedName>
</protein>
<dbReference type="Pfam" id="PF00534">
    <property type="entry name" value="Glycos_transf_1"/>
    <property type="match status" value="1"/>
</dbReference>
<organism evidence="4">
    <name type="scientific">marine metagenome</name>
    <dbReference type="NCBI Taxonomy" id="408172"/>
    <lineage>
        <taxon>unclassified sequences</taxon>
        <taxon>metagenomes</taxon>
        <taxon>ecological metagenomes</taxon>
    </lineage>
</organism>